<dbReference type="EC" id="1.8.4.11" evidence="4"/>
<dbReference type="InterPro" id="IPR050162">
    <property type="entry name" value="MsrA_MetSO_reductase"/>
</dbReference>
<evidence type="ECO:0000313" key="6">
    <source>
        <dbReference type="EMBL" id="MET3110631.1"/>
    </source>
</evidence>
<sequence length="161" mass="18146">METVYLAGGCLWGVQAFVKTLPGVVSTEAGRANGSTSSLEGEYDGYAECVKTVFDPSLISIEALMDHLFEIIDPYSVNRQGEDIGEKYRTGLYSKDPAHLKRAEVFIKMREDHARIAVEVLPLKNYVRSAEEHQDRLDKHPDDYCHIPAGLLNKYRNEKIL</sequence>
<evidence type="ECO:0000259" key="5">
    <source>
        <dbReference type="Pfam" id="PF01625"/>
    </source>
</evidence>
<evidence type="ECO:0000256" key="3">
    <source>
        <dbReference type="ARBA" id="ARBA00048782"/>
    </source>
</evidence>
<dbReference type="Proteomes" id="UP001549019">
    <property type="component" value="Unassembled WGS sequence"/>
</dbReference>
<protein>
    <recommendedName>
        <fullName evidence="4">Peptide methionine sulfoxide reductase MsrA</fullName>
        <shortName evidence="4">Protein-methionine-S-oxide reductase</shortName>
        <ecNumber evidence="4">1.8.4.11</ecNumber>
    </recommendedName>
    <alternativeName>
        <fullName evidence="4">Peptide-methionine (S)-S-oxide reductase</fullName>
        <shortName evidence="4">Peptide Met(O) reductase</shortName>
    </alternativeName>
</protein>
<dbReference type="Gene3D" id="3.30.1060.10">
    <property type="entry name" value="Peptide methionine sulphoxide reductase MsrA"/>
    <property type="match status" value="1"/>
</dbReference>
<dbReference type="SUPFAM" id="SSF55068">
    <property type="entry name" value="Peptide methionine sulfoxide reductase"/>
    <property type="match status" value="1"/>
</dbReference>
<evidence type="ECO:0000256" key="4">
    <source>
        <dbReference type="HAMAP-Rule" id="MF_01401"/>
    </source>
</evidence>
<dbReference type="RefSeq" id="WP_230821518.1">
    <property type="nucleotide sequence ID" value="NZ_JAJNCU010000003.1"/>
</dbReference>
<dbReference type="NCBIfam" id="NF004038">
    <property type="entry name" value="PRK05528.1"/>
    <property type="match status" value="1"/>
</dbReference>
<feature type="domain" description="Peptide methionine sulphoxide reductase MsrA" evidence="5">
    <location>
        <begin position="3"/>
        <end position="146"/>
    </location>
</feature>
<keyword evidence="7" id="KW-1185">Reference proteome</keyword>
<dbReference type="InterPro" id="IPR002569">
    <property type="entry name" value="Met_Sox_Rdtase_MsrA_dom"/>
</dbReference>
<evidence type="ECO:0000313" key="7">
    <source>
        <dbReference type="Proteomes" id="UP001549019"/>
    </source>
</evidence>
<accession>A0ABV2E900</accession>
<feature type="active site" evidence="4">
    <location>
        <position position="10"/>
    </location>
</feature>
<gene>
    <name evidence="4" type="primary">msrA</name>
    <name evidence="6" type="ORF">ABHD89_001033</name>
</gene>
<dbReference type="GO" id="GO:0008113">
    <property type="term" value="F:peptide-methionine (S)-S-oxide reductase activity"/>
    <property type="evidence" value="ECO:0007669"/>
    <property type="project" value="UniProtKB-EC"/>
</dbReference>
<comment type="function">
    <text evidence="4">Has an important function as a repair enzyme for proteins that have been inactivated by oxidation. Catalyzes the reversible oxidation-reduction of methionine sulfoxide in proteins to methionine.</text>
</comment>
<dbReference type="PANTHER" id="PTHR42799">
    <property type="entry name" value="MITOCHONDRIAL PEPTIDE METHIONINE SULFOXIDE REDUCTASE"/>
    <property type="match status" value="1"/>
</dbReference>
<comment type="similarity">
    <text evidence="4">Belongs to the MsrA Met sulfoxide reductase family.</text>
</comment>
<name>A0ABV2E900_9STAP</name>
<dbReference type="HAMAP" id="MF_01401">
    <property type="entry name" value="MsrA"/>
    <property type="match status" value="1"/>
</dbReference>
<dbReference type="Pfam" id="PF01625">
    <property type="entry name" value="PMSR"/>
    <property type="match status" value="1"/>
</dbReference>
<dbReference type="PANTHER" id="PTHR42799:SF2">
    <property type="entry name" value="MITOCHONDRIAL PEPTIDE METHIONINE SULFOXIDE REDUCTASE"/>
    <property type="match status" value="1"/>
</dbReference>
<comment type="catalytic activity">
    <reaction evidence="3 4">
        <text>[thioredoxin]-disulfide + L-methionine + H2O = L-methionine (S)-S-oxide + [thioredoxin]-dithiol</text>
        <dbReference type="Rhea" id="RHEA:19993"/>
        <dbReference type="Rhea" id="RHEA-COMP:10698"/>
        <dbReference type="Rhea" id="RHEA-COMP:10700"/>
        <dbReference type="ChEBI" id="CHEBI:15377"/>
        <dbReference type="ChEBI" id="CHEBI:29950"/>
        <dbReference type="ChEBI" id="CHEBI:50058"/>
        <dbReference type="ChEBI" id="CHEBI:57844"/>
        <dbReference type="ChEBI" id="CHEBI:58772"/>
        <dbReference type="EC" id="1.8.4.11"/>
    </reaction>
</comment>
<reference evidence="6 7" key="1">
    <citation type="submission" date="2024-05" db="EMBL/GenBank/DDBJ databases">
        <title>Genomic Encyclopedia of Type Strains, Phase IV (KMG-IV): sequencing the most valuable type-strain genomes for metagenomic binning, comparative biology and taxonomic classification.</title>
        <authorList>
            <person name="Goeker M."/>
        </authorList>
    </citation>
    <scope>NUCLEOTIDE SEQUENCE [LARGE SCALE GENOMIC DNA]</scope>
    <source>
        <strain evidence="6 7">DSM 25286</strain>
    </source>
</reference>
<proteinExistence type="inferred from homology"/>
<evidence type="ECO:0000256" key="2">
    <source>
        <dbReference type="ARBA" id="ARBA00047806"/>
    </source>
</evidence>
<comment type="catalytic activity">
    <reaction evidence="2 4">
        <text>L-methionyl-[protein] + [thioredoxin]-disulfide + H2O = L-methionyl-(S)-S-oxide-[protein] + [thioredoxin]-dithiol</text>
        <dbReference type="Rhea" id="RHEA:14217"/>
        <dbReference type="Rhea" id="RHEA-COMP:10698"/>
        <dbReference type="Rhea" id="RHEA-COMP:10700"/>
        <dbReference type="Rhea" id="RHEA-COMP:12313"/>
        <dbReference type="Rhea" id="RHEA-COMP:12315"/>
        <dbReference type="ChEBI" id="CHEBI:15377"/>
        <dbReference type="ChEBI" id="CHEBI:16044"/>
        <dbReference type="ChEBI" id="CHEBI:29950"/>
        <dbReference type="ChEBI" id="CHEBI:44120"/>
        <dbReference type="ChEBI" id="CHEBI:50058"/>
        <dbReference type="EC" id="1.8.4.11"/>
    </reaction>
</comment>
<organism evidence="6 7">
    <name type="scientific">Salinicoccus halitifaciens</name>
    <dbReference type="NCBI Taxonomy" id="1073415"/>
    <lineage>
        <taxon>Bacteria</taxon>
        <taxon>Bacillati</taxon>
        <taxon>Bacillota</taxon>
        <taxon>Bacilli</taxon>
        <taxon>Bacillales</taxon>
        <taxon>Staphylococcaceae</taxon>
        <taxon>Salinicoccus</taxon>
    </lineage>
</organism>
<dbReference type="InterPro" id="IPR036509">
    <property type="entry name" value="Met_Sox_Rdtase_MsrA_sf"/>
</dbReference>
<evidence type="ECO:0000256" key="1">
    <source>
        <dbReference type="ARBA" id="ARBA00023002"/>
    </source>
</evidence>
<dbReference type="EMBL" id="JBDZDV010000002">
    <property type="protein sequence ID" value="MET3110631.1"/>
    <property type="molecule type" value="Genomic_DNA"/>
</dbReference>
<keyword evidence="1 4" id="KW-0560">Oxidoreductase</keyword>
<comment type="caution">
    <text evidence="6">The sequence shown here is derived from an EMBL/GenBank/DDBJ whole genome shotgun (WGS) entry which is preliminary data.</text>
</comment>